<evidence type="ECO:0000256" key="8">
    <source>
        <dbReference type="PROSITE-ProRule" id="PRU00284"/>
    </source>
</evidence>
<dbReference type="GO" id="GO:0005886">
    <property type="term" value="C:plasma membrane"/>
    <property type="evidence" value="ECO:0007669"/>
    <property type="project" value="UniProtKB-SubCell"/>
</dbReference>
<dbReference type="Pfam" id="PF00015">
    <property type="entry name" value="MCPsignal"/>
    <property type="match status" value="1"/>
</dbReference>
<accession>A0A094JCP2</accession>
<dbReference type="CDD" id="cd06225">
    <property type="entry name" value="HAMP"/>
    <property type="match status" value="1"/>
</dbReference>
<dbReference type="FunFam" id="1.10.287.950:FF:000001">
    <property type="entry name" value="Methyl-accepting chemotaxis sensory transducer"/>
    <property type="match status" value="1"/>
</dbReference>
<dbReference type="Pfam" id="PF17200">
    <property type="entry name" value="sCache_2"/>
    <property type="match status" value="1"/>
</dbReference>
<evidence type="ECO:0000256" key="1">
    <source>
        <dbReference type="ARBA" id="ARBA00004651"/>
    </source>
</evidence>
<dbReference type="AlphaFoldDB" id="A0A094JCP2"/>
<dbReference type="PANTHER" id="PTHR32089">
    <property type="entry name" value="METHYL-ACCEPTING CHEMOTAXIS PROTEIN MCPB"/>
    <property type="match status" value="1"/>
</dbReference>
<name>A0A094JCP2_9GAMM</name>
<sequence>MSTLFVFLRKFKITQRMLGMIILVVVATLIMFAYSLYNLNQALWLEKENKLNALADAAVTIVDKYYQESKQGLISDAEAKQQAIAALDNLRYSGNEYFFTLNRDGIMVQHAFAKKLIGTNVLPMKDPHGVQLFQKMLDVTANQQSGHVSYMWNRPNAVTPSPKMSVVKRFDAWQWVIGTGIYVDDIDQQLSKFTVTNLLIFAVLWLPVLLLLYIISTSVTKPLRHTIAAMENIATGEGDLTQRIDENGNDELTELAHYFNVFIGKIHQVVSSVSQSVGQSQKLAGGLADIANEANEITQEMQSETQSVATAINEMAMTAAEVASNAQQAAANTGDADHQANATTEVVGKTIDNINSLSNELENTAIEAQALQSSSAEIGKILEVIAAIADQTNLLALNAAIEAARAGEAGRGFAVVADEVRTLASRTQQSTQEISTITDVIRRTIERVNASVTKAQSQSRDTVTQTAAVVQAIDSIKLAISQVSDMNAQIASATEEQSAVITELNMNITRINDISADNQRKSEVVAQSSNQLQQDASGLGQLIAVFRI</sequence>
<feature type="domain" description="HAMP" evidence="11">
    <location>
        <begin position="217"/>
        <end position="271"/>
    </location>
</feature>
<evidence type="ECO:0000256" key="5">
    <source>
        <dbReference type="ARBA" id="ARBA00023136"/>
    </source>
</evidence>
<gene>
    <name evidence="12" type="ORF">HR45_13285</name>
</gene>
<dbReference type="eggNOG" id="COG0840">
    <property type="taxonomic scope" value="Bacteria"/>
</dbReference>
<comment type="caution">
    <text evidence="12">The sequence shown here is derived from an EMBL/GenBank/DDBJ whole genome shotgun (WGS) entry which is preliminary data.</text>
</comment>
<dbReference type="PROSITE" id="PS50885">
    <property type="entry name" value="HAMP"/>
    <property type="match status" value="1"/>
</dbReference>
<protein>
    <submittedName>
        <fullName evidence="12">Chemotaxis protein</fullName>
    </submittedName>
</protein>
<feature type="transmembrane region" description="Helical" evidence="9">
    <location>
        <begin position="198"/>
        <end position="215"/>
    </location>
</feature>
<keyword evidence="2" id="KW-1003">Cell membrane</keyword>
<dbReference type="Proteomes" id="UP000029264">
    <property type="component" value="Unassembled WGS sequence"/>
</dbReference>
<dbReference type="OrthoDB" id="2489132at2"/>
<dbReference type="SMART" id="SM00283">
    <property type="entry name" value="MA"/>
    <property type="match status" value="1"/>
</dbReference>
<dbReference type="Gene3D" id="3.30.450.20">
    <property type="entry name" value="PAS domain"/>
    <property type="match status" value="1"/>
</dbReference>
<keyword evidence="13" id="KW-1185">Reference proteome</keyword>
<evidence type="ECO:0000256" key="4">
    <source>
        <dbReference type="ARBA" id="ARBA00022989"/>
    </source>
</evidence>
<comment type="similarity">
    <text evidence="7">Belongs to the methyl-accepting chemotaxis (MCP) protein family.</text>
</comment>
<evidence type="ECO:0000313" key="12">
    <source>
        <dbReference type="EMBL" id="KFZ37012.1"/>
    </source>
</evidence>
<organism evidence="12 13">
    <name type="scientific">Shewanella mangrovi</name>
    <dbReference type="NCBI Taxonomy" id="1515746"/>
    <lineage>
        <taxon>Bacteria</taxon>
        <taxon>Pseudomonadati</taxon>
        <taxon>Pseudomonadota</taxon>
        <taxon>Gammaproteobacteria</taxon>
        <taxon>Alteromonadales</taxon>
        <taxon>Shewanellaceae</taxon>
        <taxon>Shewanella</taxon>
    </lineage>
</organism>
<keyword evidence="6 8" id="KW-0807">Transducer</keyword>
<evidence type="ECO:0000256" key="7">
    <source>
        <dbReference type="ARBA" id="ARBA00029447"/>
    </source>
</evidence>
<dbReference type="STRING" id="1515746.HR45_13285"/>
<dbReference type="PROSITE" id="PS50111">
    <property type="entry name" value="CHEMOTAXIS_TRANSDUC_2"/>
    <property type="match status" value="1"/>
</dbReference>
<evidence type="ECO:0000256" key="9">
    <source>
        <dbReference type="SAM" id="Phobius"/>
    </source>
</evidence>
<dbReference type="SMART" id="SM00304">
    <property type="entry name" value="HAMP"/>
    <property type="match status" value="2"/>
</dbReference>
<proteinExistence type="inferred from homology"/>
<reference evidence="12 13" key="1">
    <citation type="submission" date="2014-06" db="EMBL/GenBank/DDBJ databases">
        <title>Shewanella sp. YQH10.</title>
        <authorList>
            <person name="Liu Y."/>
            <person name="Zeng R."/>
        </authorList>
    </citation>
    <scope>NUCLEOTIDE SEQUENCE [LARGE SCALE GENOMIC DNA]</scope>
    <source>
        <strain evidence="12 13">YQH10</strain>
    </source>
</reference>
<dbReference type="PANTHER" id="PTHR32089:SF119">
    <property type="entry name" value="METHYL-ACCEPTING CHEMOTAXIS PROTEIN CTPL"/>
    <property type="match status" value="1"/>
</dbReference>
<comment type="subcellular location">
    <subcellularLocation>
        <location evidence="1">Cell membrane</location>
        <topology evidence="1">Multi-pass membrane protein</topology>
    </subcellularLocation>
</comment>
<dbReference type="Gene3D" id="1.10.287.950">
    <property type="entry name" value="Methyl-accepting chemotaxis protein"/>
    <property type="match status" value="1"/>
</dbReference>
<dbReference type="InterPro" id="IPR004089">
    <property type="entry name" value="MCPsignal_dom"/>
</dbReference>
<keyword evidence="5 9" id="KW-0472">Membrane</keyword>
<dbReference type="EMBL" id="JPEO01000010">
    <property type="protein sequence ID" value="KFZ37012.1"/>
    <property type="molecule type" value="Genomic_DNA"/>
</dbReference>
<evidence type="ECO:0000313" key="13">
    <source>
        <dbReference type="Proteomes" id="UP000029264"/>
    </source>
</evidence>
<dbReference type="SMART" id="SM01049">
    <property type="entry name" value="Cache_2"/>
    <property type="match status" value="1"/>
</dbReference>
<dbReference type="InterPro" id="IPR003660">
    <property type="entry name" value="HAMP_dom"/>
</dbReference>
<evidence type="ECO:0000256" key="6">
    <source>
        <dbReference type="ARBA" id="ARBA00023224"/>
    </source>
</evidence>
<evidence type="ECO:0000259" key="10">
    <source>
        <dbReference type="PROSITE" id="PS50111"/>
    </source>
</evidence>
<evidence type="ECO:0000256" key="3">
    <source>
        <dbReference type="ARBA" id="ARBA00022692"/>
    </source>
</evidence>
<keyword evidence="4 9" id="KW-1133">Transmembrane helix</keyword>
<feature type="transmembrane region" description="Helical" evidence="9">
    <location>
        <begin position="17"/>
        <end position="37"/>
    </location>
</feature>
<dbReference type="CDD" id="cd11386">
    <property type="entry name" value="MCP_signal"/>
    <property type="match status" value="1"/>
</dbReference>
<feature type="domain" description="Methyl-accepting transducer" evidence="10">
    <location>
        <begin position="276"/>
        <end position="512"/>
    </location>
</feature>
<evidence type="ECO:0000256" key="2">
    <source>
        <dbReference type="ARBA" id="ARBA00022475"/>
    </source>
</evidence>
<evidence type="ECO:0000259" key="11">
    <source>
        <dbReference type="PROSITE" id="PS50885"/>
    </source>
</evidence>
<dbReference type="RefSeq" id="WP_037443583.1">
    <property type="nucleotide sequence ID" value="NZ_JPEO01000010.1"/>
</dbReference>
<dbReference type="GO" id="GO:0006935">
    <property type="term" value="P:chemotaxis"/>
    <property type="evidence" value="ECO:0007669"/>
    <property type="project" value="UniProtKB-ARBA"/>
</dbReference>
<dbReference type="Pfam" id="PF00672">
    <property type="entry name" value="HAMP"/>
    <property type="match status" value="1"/>
</dbReference>
<keyword evidence="3 9" id="KW-0812">Transmembrane</keyword>
<dbReference type="InterPro" id="IPR033480">
    <property type="entry name" value="sCache_2"/>
</dbReference>
<dbReference type="GO" id="GO:0007165">
    <property type="term" value="P:signal transduction"/>
    <property type="evidence" value="ECO:0007669"/>
    <property type="project" value="UniProtKB-KW"/>
</dbReference>
<dbReference type="SUPFAM" id="SSF58104">
    <property type="entry name" value="Methyl-accepting chemotaxis protein (MCP) signaling domain"/>
    <property type="match status" value="1"/>
</dbReference>